<dbReference type="EMBL" id="CCDI010000002">
    <property type="protein sequence ID" value="CDQ23621.1"/>
    <property type="molecule type" value="Genomic_DNA"/>
</dbReference>
<dbReference type="Proteomes" id="UP000028868">
    <property type="component" value="Unassembled WGS sequence"/>
</dbReference>
<dbReference type="PANTHER" id="PTHR34047:SF8">
    <property type="entry name" value="PROTEIN YKFC"/>
    <property type="match status" value="1"/>
</dbReference>
<feature type="domain" description="Reverse transcriptase" evidence="1">
    <location>
        <begin position="69"/>
        <end position="367"/>
    </location>
</feature>
<evidence type="ECO:0000259" key="1">
    <source>
        <dbReference type="PROSITE" id="PS50878"/>
    </source>
</evidence>
<dbReference type="CDD" id="cd01651">
    <property type="entry name" value="RT_G2_intron"/>
    <property type="match status" value="1"/>
</dbReference>
<comment type="caution">
    <text evidence="3">The sequence shown here is derived from an EMBL/GenBank/DDBJ whole genome shotgun (WGS) entry which is preliminary data.</text>
</comment>
<dbReference type="AlphaFoldDB" id="A0A024P848"/>
<evidence type="ECO:0000313" key="3">
    <source>
        <dbReference type="EMBL" id="CDQ25028.1"/>
    </source>
</evidence>
<dbReference type="EMBL" id="CCDI010000004">
    <property type="protein sequence ID" value="CDQ25028.1"/>
    <property type="molecule type" value="Genomic_DNA"/>
</dbReference>
<dbReference type="InterPro" id="IPR049030">
    <property type="entry name" value="AI2M-like_HNH"/>
</dbReference>
<keyword evidence="4" id="KW-1185">Reference proteome</keyword>
<proteinExistence type="predicted"/>
<reference evidence="3" key="1">
    <citation type="submission" date="2014-03" db="EMBL/GenBank/DDBJ databases">
        <authorList>
            <person name="Urmite Genomes"/>
        </authorList>
    </citation>
    <scope>NUCLEOTIDE SEQUENCE</scope>
    <source>
        <strain evidence="3">HD-03</strain>
    </source>
</reference>
<reference evidence="4" key="2">
    <citation type="submission" date="2014-03" db="EMBL/GenBank/DDBJ databases">
        <authorList>
            <person name="Urmite Genomes U."/>
        </authorList>
    </citation>
    <scope>NUCLEOTIDE SEQUENCE [LARGE SCALE GENOMIC DNA]</scope>
    <source>
        <strain evidence="4">HD-03</strain>
    </source>
</reference>
<dbReference type="Pfam" id="PF21368">
    <property type="entry name" value="AI2M-like_HNH"/>
    <property type="match status" value="1"/>
</dbReference>
<dbReference type="InterPro" id="IPR000477">
    <property type="entry name" value="RT_dom"/>
</dbReference>
<dbReference type="InterPro" id="IPR051083">
    <property type="entry name" value="GrpII_Intron_Splice-Mob/Def"/>
</dbReference>
<protein>
    <submittedName>
        <fullName evidence="3">Group II intron-encoded protein LtrA</fullName>
    </submittedName>
</protein>
<evidence type="ECO:0000313" key="2">
    <source>
        <dbReference type="EMBL" id="CDQ23621.1"/>
    </source>
</evidence>
<dbReference type="PANTHER" id="PTHR34047">
    <property type="entry name" value="NUCLEAR INTRON MATURASE 1, MITOCHONDRIAL-RELATED"/>
    <property type="match status" value="1"/>
</dbReference>
<sequence length="607" mass="71760">MQCPKVVLSNLQRKSLDQKYKYKRLYRQLYNPDFFLLAYDNLSKNNGALTLGVDQRSIDGFSMDQIDKLIKVLRNKSYQPYPSKRIYIPKKNGKRRPLGIPSFCDKLVQEVIRLILEAIFEPSFSSSSHAYQGKKSCHSALLEIKRTFTGSKWFVEGDIKGFFDNIEHHTLIKILRKRIADEAFLDLIWKFLRAGYVEEWKFHQTYSGAPQGGIISPILSNIYLNELDTYIKEYRDQFNVGRKRRRNPKYRQLSSESADIQKEIKQAYEQGNNQAVDELKKQLTHVEETLLRTSYSNPMDSEYRRLSYVRYADDFLIGIIGSKKDAKQVRDDIATYLAKKLNLELSMEKTLITHASNKSAHFLGYEIEIVKNHSFRRNRLGRKQRLLNGKVKLKMPHKAWVDKLQKYKAIKMCADGTWKPKFRGYFQHSEDIEIVAQYNSEIRGLYNYFRLAENVSNHMHRFSYFMYYSMLKTFASKYRTNAKHIRKKYEKNKKFTVEYQTSKGTQHMHFIDRRFPKITGLSKEQIDLEPNTRYVLSTTKLSDRIKAERCELCKRDGVTIHMHHVKKLKNLREKSKKSYLEQQMIARNRKTIALCKDCHTKRHKGEI</sequence>
<dbReference type="InterPro" id="IPR024937">
    <property type="entry name" value="Domain_X"/>
</dbReference>
<dbReference type="PROSITE" id="PS50878">
    <property type="entry name" value="RT_POL"/>
    <property type="match status" value="1"/>
</dbReference>
<organism evidence="3 4">
    <name type="scientific">Halobacillus karajensis</name>
    <dbReference type="NCBI Taxonomy" id="195088"/>
    <lineage>
        <taxon>Bacteria</taxon>
        <taxon>Bacillati</taxon>
        <taxon>Bacillota</taxon>
        <taxon>Bacilli</taxon>
        <taxon>Bacillales</taxon>
        <taxon>Bacillaceae</taxon>
        <taxon>Halobacillus</taxon>
    </lineage>
</organism>
<name>A0A024P848_9BACI</name>
<dbReference type="Pfam" id="PF00078">
    <property type="entry name" value="RVT_1"/>
    <property type="match status" value="2"/>
</dbReference>
<dbReference type="GO" id="GO:0006397">
    <property type="term" value="P:mRNA processing"/>
    <property type="evidence" value="ECO:0007669"/>
    <property type="project" value="InterPro"/>
</dbReference>
<gene>
    <name evidence="3" type="primary">ltrA_11</name>
    <name evidence="2" type="synonym">ltrA_8</name>
    <name evidence="2" type="ORF">BN983_01871</name>
    <name evidence="3" type="ORF">BN983_03332</name>
</gene>
<dbReference type="SUPFAM" id="SSF56672">
    <property type="entry name" value="DNA/RNA polymerases"/>
    <property type="match status" value="1"/>
</dbReference>
<dbReference type="InterPro" id="IPR043502">
    <property type="entry name" value="DNA/RNA_pol_sf"/>
</dbReference>
<reference evidence="3 4" key="3">
    <citation type="submission" date="2014-05" db="EMBL/GenBank/DDBJ databases">
        <title>Draft genome sequence of Halobacillus karajensis HK-03.</title>
        <authorList>
            <person name="Khelaifia S."/>
            <person name="Croce O."/>
            <person name="Lagier J.C."/>
            <person name="Raoult D."/>
        </authorList>
    </citation>
    <scope>NUCLEOTIDE SEQUENCE [LARGE SCALE GENOMIC DNA]</scope>
    <source>
        <strain evidence="3 4">HD-03</strain>
    </source>
</reference>
<accession>A0A024P848</accession>
<dbReference type="RefSeq" id="WP_028781805.1">
    <property type="nucleotide sequence ID" value="NZ_CCDH010000002.1"/>
</dbReference>
<evidence type="ECO:0000313" key="4">
    <source>
        <dbReference type="Proteomes" id="UP000028868"/>
    </source>
</evidence>
<dbReference type="Pfam" id="PF01348">
    <property type="entry name" value="Intron_maturas2"/>
    <property type="match status" value="1"/>
</dbReference>